<dbReference type="AlphaFoldDB" id="A0A9D2N0V4"/>
<comment type="caution">
    <text evidence="3">The sequence shown here is derived from an EMBL/GenBank/DDBJ whole genome shotgun (WGS) entry which is preliminary data.</text>
</comment>
<dbReference type="Pfam" id="PF20434">
    <property type="entry name" value="BD-FAE"/>
    <property type="match status" value="1"/>
</dbReference>
<proteinExistence type="predicted"/>
<dbReference type="SUPFAM" id="SSF53474">
    <property type="entry name" value="alpha/beta-Hydrolases"/>
    <property type="match status" value="1"/>
</dbReference>
<organism evidence="3 4">
    <name type="scientific">Candidatus Enterocloster excrementipullorum</name>
    <dbReference type="NCBI Taxonomy" id="2838559"/>
    <lineage>
        <taxon>Bacteria</taxon>
        <taxon>Bacillati</taxon>
        <taxon>Bacillota</taxon>
        <taxon>Clostridia</taxon>
        <taxon>Lachnospirales</taxon>
        <taxon>Lachnospiraceae</taxon>
        <taxon>Enterocloster</taxon>
    </lineage>
</organism>
<evidence type="ECO:0000313" key="4">
    <source>
        <dbReference type="Proteomes" id="UP000823910"/>
    </source>
</evidence>
<evidence type="ECO:0000256" key="1">
    <source>
        <dbReference type="ARBA" id="ARBA00022801"/>
    </source>
</evidence>
<dbReference type="InterPro" id="IPR049492">
    <property type="entry name" value="BD-FAE-like_dom"/>
</dbReference>
<dbReference type="Proteomes" id="UP000823910">
    <property type="component" value="Unassembled WGS sequence"/>
</dbReference>
<dbReference type="EMBL" id="DWWT01000059">
    <property type="protein sequence ID" value="HJC06745.1"/>
    <property type="molecule type" value="Genomic_DNA"/>
</dbReference>
<protein>
    <submittedName>
        <fullName evidence="3">Prolyl oligopeptidase family serine peptidase</fullName>
    </submittedName>
</protein>
<feature type="domain" description="BD-FAE-like" evidence="2">
    <location>
        <begin position="87"/>
        <end position="289"/>
    </location>
</feature>
<dbReference type="InterPro" id="IPR050300">
    <property type="entry name" value="GDXG_lipolytic_enzyme"/>
</dbReference>
<dbReference type="Gene3D" id="3.40.50.1820">
    <property type="entry name" value="alpha/beta hydrolase"/>
    <property type="match status" value="1"/>
</dbReference>
<dbReference type="InterPro" id="IPR029058">
    <property type="entry name" value="AB_hydrolase_fold"/>
</dbReference>
<reference evidence="3" key="2">
    <citation type="submission" date="2021-04" db="EMBL/GenBank/DDBJ databases">
        <authorList>
            <person name="Gilroy R."/>
        </authorList>
    </citation>
    <scope>NUCLEOTIDE SEQUENCE</scope>
    <source>
        <strain evidence="3">CHK180-15479</strain>
    </source>
</reference>
<evidence type="ECO:0000313" key="3">
    <source>
        <dbReference type="EMBL" id="HJC06745.1"/>
    </source>
</evidence>
<dbReference type="GO" id="GO:0016787">
    <property type="term" value="F:hydrolase activity"/>
    <property type="evidence" value="ECO:0007669"/>
    <property type="project" value="UniProtKB-KW"/>
</dbReference>
<accession>A0A9D2N0V4</accession>
<evidence type="ECO:0000259" key="2">
    <source>
        <dbReference type="Pfam" id="PF20434"/>
    </source>
</evidence>
<gene>
    <name evidence="3" type="ORF">H9704_11440</name>
</gene>
<dbReference type="PANTHER" id="PTHR48081">
    <property type="entry name" value="AB HYDROLASE SUPERFAMILY PROTEIN C4A8.06C"/>
    <property type="match status" value="1"/>
</dbReference>
<keyword evidence="1" id="KW-0378">Hydrolase</keyword>
<reference evidence="3" key="1">
    <citation type="journal article" date="2021" name="PeerJ">
        <title>Extensive microbial diversity within the chicken gut microbiome revealed by metagenomics and culture.</title>
        <authorList>
            <person name="Gilroy R."/>
            <person name="Ravi A."/>
            <person name="Getino M."/>
            <person name="Pursley I."/>
            <person name="Horton D.L."/>
            <person name="Alikhan N.F."/>
            <person name="Baker D."/>
            <person name="Gharbi K."/>
            <person name="Hall N."/>
            <person name="Watson M."/>
            <person name="Adriaenssens E.M."/>
            <person name="Foster-Nyarko E."/>
            <person name="Jarju S."/>
            <person name="Secka A."/>
            <person name="Antonio M."/>
            <person name="Oren A."/>
            <person name="Chaudhuri R.R."/>
            <person name="La Ragione R."/>
            <person name="Hildebrand F."/>
            <person name="Pallen M.J."/>
        </authorList>
    </citation>
    <scope>NUCLEOTIDE SEQUENCE</scope>
    <source>
        <strain evidence="3">CHK180-15479</strain>
    </source>
</reference>
<dbReference type="PANTHER" id="PTHR48081:SF33">
    <property type="entry name" value="KYNURENINE FORMAMIDASE"/>
    <property type="match status" value="1"/>
</dbReference>
<name>A0A9D2N0V4_9FIRM</name>
<sequence>MKRQILIFLLLCLGAGGLIFYHQSQKEGSVSSTVLGEYRDKYGFEKERQQVNQEEFQLFNFLHDSVDYQKDVTYKSIPERGYLTLDYAIPKEEGKYPLLLCLHPGAWTAGDKEEMSFYLYTFSCYGYAVATVDYGLVPHVSMIEQTENILDAVQYMVDTFPGKIDKERVIILGASSGAHLGMLATERLTNPELSYREMYDYRLAMVVAAFGPLDFDYFISNNLNNEMLFYIINNMQEVVGDGAYTYEDVMDLLSPGRNLNPYLPRVLVIHGVEDNVIPIAQSRAFYEALLANGTPADMIEVQHGGHYMITKEFAEPIYNYLEEYIK</sequence>